<reference evidence="9 10" key="1">
    <citation type="submission" date="2020-10" db="EMBL/GenBank/DDBJ databases">
        <title>Complete genome sequence of Paludibaculum fermentans P105T, a facultatively anaerobic acidobacterium capable of dissimilatory Fe(III) reduction.</title>
        <authorList>
            <person name="Dedysh S.N."/>
            <person name="Beletsky A.V."/>
            <person name="Kulichevskaya I.S."/>
            <person name="Mardanov A.V."/>
            <person name="Ravin N.V."/>
        </authorList>
    </citation>
    <scope>NUCLEOTIDE SEQUENCE [LARGE SCALE GENOMIC DNA]</scope>
    <source>
        <strain evidence="9 10">P105</strain>
    </source>
</reference>
<name>A0A7S7NKN0_PALFE</name>
<proteinExistence type="inferred from homology"/>
<gene>
    <name evidence="9" type="ORF">IRI77_21230</name>
</gene>
<accession>A0A7S7NKN0</accession>
<evidence type="ECO:0000256" key="7">
    <source>
        <dbReference type="PIRSR" id="PIRSR602401-1"/>
    </source>
</evidence>
<dbReference type="EMBL" id="CP063849">
    <property type="protein sequence ID" value="QOY85347.1"/>
    <property type="molecule type" value="Genomic_DNA"/>
</dbReference>
<evidence type="ECO:0000256" key="6">
    <source>
        <dbReference type="ARBA" id="ARBA00023033"/>
    </source>
</evidence>
<dbReference type="GO" id="GO:0016705">
    <property type="term" value="F:oxidoreductase activity, acting on paired donors, with incorporation or reduction of molecular oxygen"/>
    <property type="evidence" value="ECO:0007669"/>
    <property type="project" value="InterPro"/>
</dbReference>
<dbReference type="PRINTS" id="PR00385">
    <property type="entry name" value="P450"/>
</dbReference>
<dbReference type="InterPro" id="IPR036396">
    <property type="entry name" value="Cyt_P450_sf"/>
</dbReference>
<evidence type="ECO:0000313" key="10">
    <source>
        <dbReference type="Proteomes" id="UP000593892"/>
    </source>
</evidence>
<evidence type="ECO:0000256" key="1">
    <source>
        <dbReference type="ARBA" id="ARBA00010617"/>
    </source>
</evidence>
<keyword evidence="5 7" id="KW-0408">Iron</keyword>
<feature type="binding site" description="axial binding residue" evidence="7">
    <location>
        <position position="385"/>
    </location>
    <ligand>
        <name>heme</name>
        <dbReference type="ChEBI" id="CHEBI:30413"/>
    </ligand>
    <ligandPart>
        <name>Fe</name>
        <dbReference type="ChEBI" id="CHEBI:18248"/>
    </ligandPart>
</feature>
<organism evidence="9 10">
    <name type="scientific">Paludibaculum fermentans</name>
    <dbReference type="NCBI Taxonomy" id="1473598"/>
    <lineage>
        <taxon>Bacteria</taxon>
        <taxon>Pseudomonadati</taxon>
        <taxon>Acidobacteriota</taxon>
        <taxon>Terriglobia</taxon>
        <taxon>Bryobacterales</taxon>
        <taxon>Bryobacteraceae</taxon>
        <taxon>Paludibaculum</taxon>
    </lineage>
</organism>
<keyword evidence="10" id="KW-1185">Reference proteome</keyword>
<dbReference type="SUPFAM" id="SSF48264">
    <property type="entry name" value="Cytochrome P450"/>
    <property type="match status" value="1"/>
</dbReference>
<evidence type="ECO:0000256" key="8">
    <source>
        <dbReference type="RuleBase" id="RU000461"/>
    </source>
</evidence>
<dbReference type="Gene3D" id="1.10.630.10">
    <property type="entry name" value="Cytochrome P450"/>
    <property type="match status" value="1"/>
</dbReference>
<dbReference type="AlphaFoldDB" id="A0A7S7NKN0"/>
<comment type="similarity">
    <text evidence="1 8">Belongs to the cytochrome P450 family.</text>
</comment>
<dbReference type="GO" id="GO:0004497">
    <property type="term" value="F:monooxygenase activity"/>
    <property type="evidence" value="ECO:0007669"/>
    <property type="project" value="UniProtKB-KW"/>
</dbReference>
<dbReference type="InterPro" id="IPR002401">
    <property type="entry name" value="Cyt_P450_E_grp-I"/>
</dbReference>
<dbReference type="InterPro" id="IPR017972">
    <property type="entry name" value="Cyt_P450_CS"/>
</dbReference>
<dbReference type="InterPro" id="IPR050196">
    <property type="entry name" value="Cytochrome_P450_Monoox"/>
</dbReference>
<evidence type="ECO:0000256" key="4">
    <source>
        <dbReference type="ARBA" id="ARBA00023002"/>
    </source>
</evidence>
<dbReference type="GO" id="GO:0005506">
    <property type="term" value="F:iron ion binding"/>
    <property type="evidence" value="ECO:0007669"/>
    <property type="project" value="InterPro"/>
</dbReference>
<dbReference type="Pfam" id="PF00067">
    <property type="entry name" value="p450"/>
    <property type="match status" value="1"/>
</dbReference>
<dbReference type="GO" id="GO:0020037">
    <property type="term" value="F:heme binding"/>
    <property type="evidence" value="ECO:0007669"/>
    <property type="project" value="InterPro"/>
</dbReference>
<sequence length="437" mass="50032">MRRALPFLGRLPDFRRDPVGFLARMSAEQGDVARFRLGPQNVVLLRHPDDIRDVLVTYNQRFVKSRMLQRTRVLLGDGLLTSEEPYHTRQRKLVQPAFYRDRLVRYAATMAEKARDAGVRWSDGQSVDLDQEMMRLTLSIVTATLFSANVEAETAEIGAAMSSILNMFNLLMLPMSEWLIRIPMLPSARRFREARGRLDSVIYRIIREHRQAHADQGDLLSMLMDARDEAGKGMSDQELRDEALTLFIAGHETTAMALNWTWYLLAQNPDVERRFHEELDTVLQGRLPGYDDFAKLPVTESIFAESMRLYPPAWGIGRRAIAAHTVRGVEYPAGTIFAVSPWVTHRSPTLWADPERFDPDRFRGESRAVQPKFAYFPFGGGPRVCIGERFAWLEGVLVLAAIGQRWRFELDPAQPVEPQPLLTLRPKHGIKVTIHRR</sequence>
<keyword evidence="4 8" id="KW-0560">Oxidoreductase</keyword>
<dbReference type="CDD" id="cd20620">
    <property type="entry name" value="CYP132-like"/>
    <property type="match status" value="1"/>
</dbReference>
<keyword evidence="3 7" id="KW-0479">Metal-binding</keyword>
<dbReference type="InterPro" id="IPR001128">
    <property type="entry name" value="Cyt_P450"/>
</dbReference>
<dbReference type="KEGG" id="pfer:IRI77_21230"/>
<keyword evidence="2 7" id="KW-0349">Heme</keyword>
<evidence type="ECO:0000256" key="5">
    <source>
        <dbReference type="ARBA" id="ARBA00023004"/>
    </source>
</evidence>
<comment type="cofactor">
    <cofactor evidence="7">
        <name>heme</name>
        <dbReference type="ChEBI" id="CHEBI:30413"/>
    </cofactor>
</comment>
<dbReference type="PROSITE" id="PS00086">
    <property type="entry name" value="CYTOCHROME_P450"/>
    <property type="match status" value="1"/>
</dbReference>
<evidence type="ECO:0000313" key="9">
    <source>
        <dbReference type="EMBL" id="QOY85347.1"/>
    </source>
</evidence>
<dbReference type="Proteomes" id="UP000593892">
    <property type="component" value="Chromosome"/>
</dbReference>
<dbReference type="PANTHER" id="PTHR24291">
    <property type="entry name" value="CYTOCHROME P450 FAMILY 4"/>
    <property type="match status" value="1"/>
</dbReference>
<evidence type="ECO:0000256" key="3">
    <source>
        <dbReference type="ARBA" id="ARBA00022723"/>
    </source>
</evidence>
<protein>
    <submittedName>
        <fullName evidence="9">Cytochrome P450</fullName>
    </submittedName>
</protein>
<dbReference type="RefSeq" id="WP_194447017.1">
    <property type="nucleotide sequence ID" value="NZ_CP063849.1"/>
</dbReference>
<evidence type="ECO:0000256" key="2">
    <source>
        <dbReference type="ARBA" id="ARBA00022617"/>
    </source>
</evidence>
<dbReference type="PRINTS" id="PR00463">
    <property type="entry name" value="EP450I"/>
</dbReference>
<dbReference type="PANTHER" id="PTHR24291:SF50">
    <property type="entry name" value="BIFUNCTIONAL ALBAFLAVENONE MONOOXYGENASE_TERPENE SYNTHASE"/>
    <property type="match status" value="1"/>
</dbReference>
<keyword evidence="6 8" id="KW-0503">Monooxygenase</keyword>